<evidence type="ECO:0000313" key="3">
    <source>
        <dbReference type="Proteomes" id="UP000215335"/>
    </source>
</evidence>
<comment type="caution">
    <text evidence="2">The sequence shown here is derived from an EMBL/GenBank/DDBJ whole genome shotgun (WGS) entry which is preliminary data.</text>
</comment>
<feature type="compositionally biased region" description="Basic and acidic residues" evidence="1">
    <location>
        <begin position="39"/>
        <end position="48"/>
    </location>
</feature>
<evidence type="ECO:0000256" key="1">
    <source>
        <dbReference type="SAM" id="MobiDB-lite"/>
    </source>
</evidence>
<dbReference type="InterPro" id="IPR027973">
    <property type="entry name" value="FSAF1-like"/>
</dbReference>
<dbReference type="Proteomes" id="UP000215335">
    <property type="component" value="Unassembled WGS sequence"/>
</dbReference>
<protein>
    <submittedName>
        <fullName evidence="2">Uncharacterized protein</fullName>
    </submittedName>
</protein>
<dbReference type="OrthoDB" id="10067479at2759"/>
<feature type="region of interest" description="Disordered" evidence="1">
    <location>
        <begin position="25"/>
        <end position="69"/>
    </location>
</feature>
<evidence type="ECO:0000313" key="2">
    <source>
        <dbReference type="EMBL" id="OXU18527.1"/>
    </source>
</evidence>
<dbReference type="EMBL" id="NNAY01003989">
    <property type="protein sequence ID" value="OXU18527.1"/>
    <property type="molecule type" value="Genomic_DNA"/>
</dbReference>
<organism evidence="2 3">
    <name type="scientific">Trichomalopsis sarcophagae</name>
    <dbReference type="NCBI Taxonomy" id="543379"/>
    <lineage>
        <taxon>Eukaryota</taxon>
        <taxon>Metazoa</taxon>
        <taxon>Ecdysozoa</taxon>
        <taxon>Arthropoda</taxon>
        <taxon>Hexapoda</taxon>
        <taxon>Insecta</taxon>
        <taxon>Pterygota</taxon>
        <taxon>Neoptera</taxon>
        <taxon>Endopterygota</taxon>
        <taxon>Hymenoptera</taxon>
        <taxon>Apocrita</taxon>
        <taxon>Proctotrupomorpha</taxon>
        <taxon>Chalcidoidea</taxon>
        <taxon>Pteromalidae</taxon>
        <taxon>Pteromalinae</taxon>
        <taxon>Trichomalopsis</taxon>
    </lineage>
</organism>
<reference evidence="2 3" key="1">
    <citation type="journal article" date="2017" name="Curr. Biol.">
        <title>The Evolution of Venom by Co-option of Single-Copy Genes.</title>
        <authorList>
            <person name="Martinson E.O."/>
            <person name="Mrinalini"/>
            <person name="Kelkar Y.D."/>
            <person name="Chang C.H."/>
            <person name="Werren J.H."/>
        </authorList>
    </citation>
    <scope>NUCLEOTIDE SEQUENCE [LARGE SCALE GENOMIC DNA]</scope>
    <source>
        <strain evidence="2 3">Alberta</strain>
        <tissue evidence="2">Whole body</tissue>
    </source>
</reference>
<dbReference type="Pfam" id="PF15375">
    <property type="entry name" value="FSAF1"/>
    <property type="match status" value="1"/>
</dbReference>
<dbReference type="PANTHER" id="PTHR28366">
    <property type="entry name" value="CHROMOSOME 1 OPEN READING FRAME 131"/>
    <property type="match status" value="1"/>
</dbReference>
<keyword evidence="3" id="KW-1185">Reference proteome</keyword>
<name>A0A232EJI4_9HYME</name>
<feature type="compositionally biased region" description="Acidic residues" evidence="1">
    <location>
        <begin position="49"/>
        <end position="63"/>
    </location>
</feature>
<dbReference type="InterPro" id="IPR052852">
    <property type="entry name" value="SSU_Processome_Comp"/>
</dbReference>
<dbReference type="STRING" id="543379.A0A232EJI4"/>
<feature type="compositionally biased region" description="Basic residues" evidence="1">
    <location>
        <begin position="178"/>
        <end position="192"/>
    </location>
</feature>
<proteinExistence type="predicted"/>
<dbReference type="PANTHER" id="PTHR28366:SF1">
    <property type="entry name" value="CHROMOSOME 1 OPEN READING FRAME 131"/>
    <property type="match status" value="1"/>
</dbReference>
<dbReference type="AlphaFoldDB" id="A0A232EJI4"/>
<sequence length="192" mass="22206">MDGFIPTRAALKKKDAEKALVVTTFEAHKKAPSKPKVQSKKEKPVSRDSDDEMEDDDEPEEPLDERRKQELDMKRYRYDVIKFGMSGFEKKEARQAKIALAVSLGAIPPKNKRINYKRLLKERKEEKAKEKKKEKFASGFSSNQLLMKFKKNDKPKINNRKEKDGILGIYGKVTKDNNHKRKGGGRVQKRKS</sequence>
<accession>A0A232EJI4</accession>
<feature type="region of interest" description="Disordered" evidence="1">
    <location>
        <begin position="168"/>
        <end position="192"/>
    </location>
</feature>
<gene>
    <name evidence="2" type="ORF">TSAR_003450</name>
</gene>